<protein>
    <submittedName>
        <fullName evidence="1">Glycoside hydrolase family 5 protein</fullName>
    </submittedName>
</protein>
<dbReference type="Gene3D" id="3.20.20.80">
    <property type="entry name" value="Glycosidases"/>
    <property type="match status" value="1"/>
</dbReference>
<dbReference type="InterPro" id="IPR017853">
    <property type="entry name" value="GH"/>
</dbReference>
<keyword evidence="1" id="KW-0378">Hydrolase</keyword>
<accession>A0A0C3EUE8</accession>
<dbReference type="GO" id="GO:0016787">
    <property type="term" value="F:hydrolase activity"/>
    <property type="evidence" value="ECO:0007669"/>
    <property type="project" value="UniProtKB-KW"/>
</dbReference>
<keyword evidence="2" id="KW-1185">Reference proteome</keyword>
<reference evidence="1 2" key="1">
    <citation type="submission" date="2014-04" db="EMBL/GenBank/DDBJ databases">
        <authorList>
            <consortium name="DOE Joint Genome Institute"/>
            <person name="Kuo A."/>
            <person name="Tarkka M."/>
            <person name="Buscot F."/>
            <person name="Kohler A."/>
            <person name="Nagy L.G."/>
            <person name="Floudas D."/>
            <person name="Copeland A."/>
            <person name="Barry K.W."/>
            <person name="Cichocki N."/>
            <person name="Veneault-Fourrey C."/>
            <person name="LaButti K."/>
            <person name="Lindquist E.A."/>
            <person name="Lipzen A."/>
            <person name="Lundell T."/>
            <person name="Morin E."/>
            <person name="Murat C."/>
            <person name="Sun H."/>
            <person name="Tunlid A."/>
            <person name="Henrissat B."/>
            <person name="Grigoriev I.V."/>
            <person name="Hibbett D.S."/>
            <person name="Martin F."/>
            <person name="Nordberg H.P."/>
            <person name="Cantor M.N."/>
            <person name="Hua S.X."/>
        </authorList>
    </citation>
    <scope>NUCLEOTIDE SEQUENCE [LARGE SCALE GENOMIC DNA]</scope>
    <source>
        <strain evidence="1 2">F 1598</strain>
    </source>
</reference>
<reference evidence="2" key="2">
    <citation type="submission" date="2015-01" db="EMBL/GenBank/DDBJ databases">
        <title>Evolutionary Origins and Diversification of the Mycorrhizal Mutualists.</title>
        <authorList>
            <consortium name="DOE Joint Genome Institute"/>
            <consortium name="Mycorrhizal Genomics Consortium"/>
            <person name="Kohler A."/>
            <person name="Kuo A."/>
            <person name="Nagy L.G."/>
            <person name="Floudas D."/>
            <person name="Copeland A."/>
            <person name="Barry K.W."/>
            <person name="Cichocki N."/>
            <person name="Veneault-Fourrey C."/>
            <person name="LaButti K."/>
            <person name="Lindquist E.A."/>
            <person name="Lipzen A."/>
            <person name="Lundell T."/>
            <person name="Morin E."/>
            <person name="Murat C."/>
            <person name="Riley R."/>
            <person name="Ohm R."/>
            <person name="Sun H."/>
            <person name="Tunlid A."/>
            <person name="Henrissat B."/>
            <person name="Grigoriev I.V."/>
            <person name="Hibbett D.S."/>
            <person name="Martin F."/>
        </authorList>
    </citation>
    <scope>NUCLEOTIDE SEQUENCE [LARGE SCALE GENOMIC DNA]</scope>
    <source>
        <strain evidence="2">F 1598</strain>
    </source>
</reference>
<dbReference type="OrthoDB" id="1887033at2759"/>
<dbReference type="EMBL" id="KN833241">
    <property type="protein sequence ID" value="KIM71659.1"/>
    <property type="molecule type" value="Genomic_DNA"/>
</dbReference>
<dbReference type="AlphaFoldDB" id="A0A0C3EUE8"/>
<evidence type="ECO:0000313" key="1">
    <source>
        <dbReference type="EMBL" id="KIM71659.1"/>
    </source>
</evidence>
<dbReference type="SUPFAM" id="SSF51445">
    <property type="entry name" value="(Trans)glycosidases"/>
    <property type="match status" value="1"/>
</dbReference>
<dbReference type="InParanoid" id="A0A0C3EUE8"/>
<name>A0A0C3EUE8_PILCF</name>
<dbReference type="STRING" id="765440.A0A0C3EUE8"/>
<sequence>MSLDMWIAMGGQICEHCHTCHQSKGSLATYLGREETNTVFKQCGYHFFVFPLSSRILLMADWESWLTQDDVDGMVAAGLNSIHVPLGFWIIEDIVDQIHEPYAQGGLDELVGVLWHILQGNVFL</sequence>
<organism evidence="1 2">
    <name type="scientific">Piloderma croceum (strain F 1598)</name>
    <dbReference type="NCBI Taxonomy" id="765440"/>
    <lineage>
        <taxon>Eukaryota</taxon>
        <taxon>Fungi</taxon>
        <taxon>Dikarya</taxon>
        <taxon>Basidiomycota</taxon>
        <taxon>Agaricomycotina</taxon>
        <taxon>Agaricomycetes</taxon>
        <taxon>Agaricomycetidae</taxon>
        <taxon>Atheliales</taxon>
        <taxon>Atheliaceae</taxon>
        <taxon>Piloderma</taxon>
    </lineage>
</organism>
<evidence type="ECO:0000313" key="2">
    <source>
        <dbReference type="Proteomes" id="UP000054166"/>
    </source>
</evidence>
<gene>
    <name evidence="1" type="ORF">PILCRDRAFT_16848</name>
</gene>
<dbReference type="HOGENOM" id="CLU_2004799_0_0_1"/>
<proteinExistence type="predicted"/>
<dbReference type="Proteomes" id="UP000054166">
    <property type="component" value="Unassembled WGS sequence"/>
</dbReference>